<dbReference type="PANTHER" id="PTHR35340">
    <property type="entry name" value="PQQ ENZYME REPEAT PROTEIN-RELATED"/>
    <property type="match status" value="1"/>
</dbReference>
<dbReference type="PANTHER" id="PTHR35340:SF5">
    <property type="entry name" value="ASST-DOMAIN-CONTAINING PROTEIN"/>
    <property type="match status" value="1"/>
</dbReference>
<keyword evidence="1" id="KW-0812">Transmembrane</keyword>
<keyword evidence="1" id="KW-1133">Transmembrane helix</keyword>
<dbReference type="KEGG" id="hdi:HDIA_3310"/>
<evidence type="ECO:0008006" key="4">
    <source>
        <dbReference type="Google" id="ProtNLM"/>
    </source>
</evidence>
<evidence type="ECO:0000256" key="1">
    <source>
        <dbReference type="SAM" id="Phobius"/>
    </source>
</evidence>
<evidence type="ECO:0000313" key="3">
    <source>
        <dbReference type="Proteomes" id="UP000223606"/>
    </source>
</evidence>
<feature type="transmembrane region" description="Helical" evidence="1">
    <location>
        <begin position="7"/>
        <end position="28"/>
    </location>
</feature>
<gene>
    <name evidence="2" type="ORF">HDIA_3310</name>
</gene>
<proteinExistence type="predicted"/>
<dbReference type="EMBL" id="LT960614">
    <property type="protein sequence ID" value="SON56851.1"/>
    <property type="molecule type" value="Genomic_DNA"/>
</dbReference>
<keyword evidence="3" id="KW-1185">Reference proteome</keyword>
<keyword evidence="1" id="KW-0472">Membrane</keyword>
<protein>
    <recommendedName>
        <fullName evidence="4">Arylsulfotransferase (ASST)</fullName>
    </recommendedName>
</protein>
<dbReference type="Proteomes" id="UP000223606">
    <property type="component" value="Chromosome 1"/>
</dbReference>
<organism evidence="2 3">
    <name type="scientific">Hartmannibacter diazotrophicus</name>
    <dbReference type="NCBI Taxonomy" id="1482074"/>
    <lineage>
        <taxon>Bacteria</taxon>
        <taxon>Pseudomonadati</taxon>
        <taxon>Pseudomonadota</taxon>
        <taxon>Alphaproteobacteria</taxon>
        <taxon>Hyphomicrobiales</taxon>
        <taxon>Pleomorphomonadaceae</taxon>
        <taxon>Hartmannibacter</taxon>
    </lineage>
</organism>
<name>A0A2C9DAT2_9HYPH</name>
<sequence>MERRLPVWLFLLCFLLWAIFTVFFGWVVRSKIEGGLSEKAFGDTFVTVAGFPTKAKYVLREIYGFASGNYKDEQIRVLRDPTADYTGFTPIRSAPGIDLPGLVIKADPARMTKGWRIAIGAFGLDGDVQNAALLISPDLEVVRMWTLDEIPIGDKDPEPRYRVFPHGVDVLKDGSLVYAFDGGMSLQRQDACGHRMWAVRGHYNHTVNLDDTQETVWTLGDLVTLTQVSVKDGSVVREITMDEIIEKNPMIDILEVRKLHGNYLGDNERNTSGKWMEEPHHLNDVDPLPAAYADKFKDLGFEAGDLLISSRSLNLIFVVDPDTLKIKWWRVGVTQRQHDPDWLADGTIMAFNNRMSRDFSEVLDIDPRTFKTKVLFDGSKHDFYSRIRGKIEMLDNGTLVVTSPQQARAFEVDANGDTVFEMANLKPGSDTLNYTLSEMKWFPMDYFKEDTWKCE</sequence>
<accession>A0A2C9DAT2</accession>
<dbReference type="SUPFAM" id="SSF50998">
    <property type="entry name" value="Quinoprotein alcohol dehydrogenase-like"/>
    <property type="match status" value="1"/>
</dbReference>
<reference evidence="3" key="1">
    <citation type="submission" date="2017-09" db="EMBL/GenBank/DDBJ databases">
        <title>Genome sequence of Nannocystis excedens DSM 71.</title>
        <authorList>
            <person name="Blom J."/>
        </authorList>
    </citation>
    <scope>NUCLEOTIDE SEQUENCE [LARGE SCALE GENOMIC DNA]</scope>
    <source>
        <strain evidence="3">type strain: E19</strain>
    </source>
</reference>
<dbReference type="Pfam" id="PF14269">
    <property type="entry name" value="Arylsulfotran_2"/>
    <property type="match status" value="1"/>
</dbReference>
<dbReference type="InterPro" id="IPR011047">
    <property type="entry name" value="Quinoprotein_ADH-like_sf"/>
</dbReference>
<dbReference type="InterPro" id="IPR053143">
    <property type="entry name" value="Arylsulfate_ST"/>
</dbReference>
<evidence type="ECO:0000313" key="2">
    <source>
        <dbReference type="EMBL" id="SON56851.1"/>
    </source>
</evidence>
<dbReference type="InterPro" id="IPR039535">
    <property type="entry name" value="ASST-like"/>
</dbReference>
<dbReference type="AlphaFoldDB" id="A0A2C9DAT2"/>